<dbReference type="EMBL" id="BAAARJ010000011">
    <property type="protein sequence ID" value="GAA2619565.1"/>
    <property type="molecule type" value="Genomic_DNA"/>
</dbReference>
<name>A0ABN3Q7Z4_9ACTN</name>
<reference evidence="1 2" key="1">
    <citation type="journal article" date="2019" name="Int. J. Syst. Evol. Microbiol.">
        <title>The Global Catalogue of Microorganisms (GCM) 10K type strain sequencing project: providing services to taxonomists for standard genome sequencing and annotation.</title>
        <authorList>
            <consortium name="The Broad Institute Genomics Platform"/>
            <consortium name="The Broad Institute Genome Sequencing Center for Infectious Disease"/>
            <person name="Wu L."/>
            <person name="Ma J."/>
        </authorList>
    </citation>
    <scope>NUCLEOTIDE SEQUENCE [LARGE SCALE GENOMIC DNA]</scope>
    <source>
        <strain evidence="1 2">JCM 16373</strain>
    </source>
</reference>
<keyword evidence="2" id="KW-1185">Reference proteome</keyword>
<evidence type="ECO:0000313" key="1">
    <source>
        <dbReference type="EMBL" id="GAA2619565.1"/>
    </source>
</evidence>
<sequence length="230" mass="24882">MPTSGQARTQTNIAGVQLSRMISTSDKRVGGTGIFTCLLLTTLAVSSCGGADENKGRGVSAAQVCDSTLDSSAQSALRKITRREKFEEPHRFNVSRAVESLRKSKRTDDCTIFPTEDGDTPDIQVNFDVRDEVPDWEKEGARNGETFYDAGALTRATKNGVDIFFTCHTADQKGGSGVVKGDLWSPAATTKEDHYRLVTILNSISRSLAGELGCGSETRLHKRVPQQAHG</sequence>
<comment type="caution">
    <text evidence="1">The sequence shown here is derived from an EMBL/GenBank/DDBJ whole genome shotgun (WGS) entry which is preliminary data.</text>
</comment>
<evidence type="ECO:0008006" key="3">
    <source>
        <dbReference type="Google" id="ProtNLM"/>
    </source>
</evidence>
<gene>
    <name evidence="1" type="ORF">GCM10009863_36910</name>
</gene>
<accession>A0ABN3Q7Z4</accession>
<organism evidence="1 2">
    <name type="scientific">Streptomyces axinellae</name>
    <dbReference type="NCBI Taxonomy" id="552788"/>
    <lineage>
        <taxon>Bacteria</taxon>
        <taxon>Bacillati</taxon>
        <taxon>Actinomycetota</taxon>
        <taxon>Actinomycetes</taxon>
        <taxon>Kitasatosporales</taxon>
        <taxon>Streptomycetaceae</taxon>
        <taxon>Streptomyces</taxon>
    </lineage>
</organism>
<dbReference type="Proteomes" id="UP001501447">
    <property type="component" value="Unassembled WGS sequence"/>
</dbReference>
<evidence type="ECO:0000313" key="2">
    <source>
        <dbReference type="Proteomes" id="UP001501447"/>
    </source>
</evidence>
<protein>
    <recommendedName>
        <fullName evidence="3">Lipoprotein</fullName>
    </recommendedName>
</protein>
<proteinExistence type="predicted"/>